<dbReference type="AlphaFoldDB" id="A0A2K3LMW1"/>
<protein>
    <submittedName>
        <fullName evidence="2">Uncharacterized protein</fullName>
    </submittedName>
</protein>
<feature type="non-terminal residue" evidence="2">
    <location>
        <position position="57"/>
    </location>
</feature>
<evidence type="ECO:0000313" key="3">
    <source>
        <dbReference type="Proteomes" id="UP000236291"/>
    </source>
</evidence>
<proteinExistence type="predicted"/>
<gene>
    <name evidence="2" type="ORF">L195_g035856</name>
</gene>
<evidence type="ECO:0000313" key="2">
    <source>
        <dbReference type="EMBL" id="PNX79866.1"/>
    </source>
</evidence>
<name>A0A2K3LMW1_TRIPR</name>
<reference evidence="2 3" key="2">
    <citation type="journal article" date="2017" name="Front. Plant Sci.">
        <title>Gene Classification and Mining of Molecular Markers Useful in Red Clover (Trifolium pratense) Breeding.</title>
        <authorList>
            <person name="Istvanek J."/>
            <person name="Dluhosova J."/>
            <person name="Dluhos P."/>
            <person name="Patkova L."/>
            <person name="Nedelnik J."/>
            <person name="Repkova J."/>
        </authorList>
    </citation>
    <scope>NUCLEOTIDE SEQUENCE [LARGE SCALE GENOMIC DNA]</scope>
    <source>
        <strain evidence="3">cv. Tatra</strain>
        <tissue evidence="2">Young leaves</tissue>
    </source>
</reference>
<comment type="caution">
    <text evidence="2">The sequence shown here is derived from an EMBL/GenBank/DDBJ whole genome shotgun (WGS) entry which is preliminary data.</text>
</comment>
<accession>A0A2K3LMW1</accession>
<dbReference type="Proteomes" id="UP000236291">
    <property type="component" value="Unassembled WGS sequence"/>
</dbReference>
<sequence length="57" mass="6421">MGGGSKSRTKKKSKSKKKLTSSERQSIYDQIYAQLDNEDDTASPIQSVHMPTRYGKE</sequence>
<dbReference type="EMBL" id="ASHM01036797">
    <property type="protein sequence ID" value="PNX79866.1"/>
    <property type="molecule type" value="Genomic_DNA"/>
</dbReference>
<reference evidence="2 3" key="1">
    <citation type="journal article" date="2014" name="Am. J. Bot.">
        <title>Genome assembly and annotation for red clover (Trifolium pratense; Fabaceae).</title>
        <authorList>
            <person name="Istvanek J."/>
            <person name="Jaros M."/>
            <person name="Krenek A."/>
            <person name="Repkova J."/>
        </authorList>
    </citation>
    <scope>NUCLEOTIDE SEQUENCE [LARGE SCALE GENOMIC DNA]</scope>
    <source>
        <strain evidence="3">cv. Tatra</strain>
        <tissue evidence="2">Young leaves</tissue>
    </source>
</reference>
<feature type="region of interest" description="Disordered" evidence="1">
    <location>
        <begin position="1"/>
        <end position="57"/>
    </location>
</feature>
<organism evidence="2 3">
    <name type="scientific">Trifolium pratense</name>
    <name type="common">Red clover</name>
    <dbReference type="NCBI Taxonomy" id="57577"/>
    <lineage>
        <taxon>Eukaryota</taxon>
        <taxon>Viridiplantae</taxon>
        <taxon>Streptophyta</taxon>
        <taxon>Embryophyta</taxon>
        <taxon>Tracheophyta</taxon>
        <taxon>Spermatophyta</taxon>
        <taxon>Magnoliopsida</taxon>
        <taxon>eudicotyledons</taxon>
        <taxon>Gunneridae</taxon>
        <taxon>Pentapetalae</taxon>
        <taxon>rosids</taxon>
        <taxon>fabids</taxon>
        <taxon>Fabales</taxon>
        <taxon>Fabaceae</taxon>
        <taxon>Papilionoideae</taxon>
        <taxon>50 kb inversion clade</taxon>
        <taxon>NPAAA clade</taxon>
        <taxon>Hologalegina</taxon>
        <taxon>IRL clade</taxon>
        <taxon>Trifolieae</taxon>
        <taxon>Trifolium</taxon>
    </lineage>
</organism>
<evidence type="ECO:0000256" key="1">
    <source>
        <dbReference type="SAM" id="MobiDB-lite"/>
    </source>
</evidence>
<feature type="compositionally biased region" description="Basic residues" evidence="1">
    <location>
        <begin position="7"/>
        <end position="19"/>
    </location>
</feature>